<dbReference type="AlphaFoldDB" id="A0A832H1N3"/>
<reference evidence="1" key="1">
    <citation type="journal article" date="2020" name="mSystems">
        <title>Genome- and Community-Level Interaction Insights into Carbon Utilization and Element Cycling Functions of Hydrothermarchaeota in Hydrothermal Sediment.</title>
        <authorList>
            <person name="Zhou Z."/>
            <person name="Liu Y."/>
            <person name="Xu W."/>
            <person name="Pan J."/>
            <person name="Luo Z.H."/>
            <person name="Li M."/>
        </authorList>
    </citation>
    <scope>NUCLEOTIDE SEQUENCE [LARGE SCALE GENOMIC DNA]</scope>
    <source>
        <strain evidence="1">SpSt-402</strain>
    </source>
</reference>
<protein>
    <submittedName>
        <fullName evidence="1">Uncharacterized protein</fullName>
    </submittedName>
</protein>
<dbReference type="EMBL" id="DSRD01000224">
    <property type="protein sequence ID" value="HGW93339.1"/>
    <property type="molecule type" value="Genomic_DNA"/>
</dbReference>
<name>A0A832H1N3_9CYAN</name>
<organism evidence="1">
    <name type="scientific">Oscillatoriales cyanobacterium SpSt-402</name>
    <dbReference type="NCBI Taxonomy" id="2282168"/>
    <lineage>
        <taxon>Bacteria</taxon>
        <taxon>Bacillati</taxon>
        <taxon>Cyanobacteriota</taxon>
        <taxon>Cyanophyceae</taxon>
        <taxon>Oscillatoriophycideae</taxon>
        <taxon>Oscillatoriales</taxon>
    </lineage>
</organism>
<proteinExistence type="predicted"/>
<gene>
    <name evidence="1" type="ORF">ENR47_03500</name>
</gene>
<accession>A0A832H1N3</accession>
<sequence>MELANSVYPLRAVIRCKAKQQLMTNLDGTGLEERLDEELFSEIAQTLFQSEECDAIYEPYATREAASAVEDGTALELAAIYQRIIQQRQSPVVQSLNALL</sequence>
<comment type="caution">
    <text evidence="1">The sequence shown here is derived from an EMBL/GenBank/DDBJ whole genome shotgun (WGS) entry which is preliminary data.</text>
</comment>
<evidence type="ECO:0000313" key="1">
    <source>
        <dbReference type="EMBL" id="HGW93339.1"/>
    </source>
</evidence>